<dbReference type="RefSeq" id="WP_121847909.1">
    <property type="nucleotide sequence ID" value="NZ_CP032050.1"/>
</dbReference>
<sequence length="661" mass="75775">MIIHAKRIIVALLFGIGSVNAQEVKFGDITKEELEEKQYALDPDAEAAVLYRSQETFLQSSSGVATLNTNVHERIKIYSKDGFDHATEQINLYNGRSEKEEVRKIKAFTYNLVDGKIIKSELGKGQIFDNELSYNYDQVTFTLPNVKEGSVIEFSYSIRSPFIWNIDEFRFQRDIPIKRLVAELRTPKGFNFRQTQKGFFMLNSSETTKRDHRLGMDVIITSYDLKDIPAMKAEKFVDNINNYRSGALFELISIDIPGIPFKSYAQNWADVAKSIGSSSDYKNELDKTRSFKSELDDILEGKTDDLEIAKLLFKYVKDETEWNGIDGKSFQNGLKKTLKDKKGNAADINLLLVAMLRYAGLKANPVILSTKENAIPLYPTLDRLNYVIAHASINGKDYYMDATEEFSDINLLPIRDYNWGGLIVDNPNKVWKHISSISPKKADNVYSLDLTVNDDGSAEGKYKSRLSNHTAFNFRNNFKNRDIDEFLNELEQKYFNIEISDYDAKNTDTHEGNVSENFFYEIEEGADVIDGKIYLNPLSFLRIQENPFKLEKREYPIDYGFPFRNRYLVNIKIPDGYAVETLPENILMNLPNDLGRYKYVIQKNNLGLQLSVTFELNNAVVSALNYLELKEYYNQIIIKGSEQVVLAKKADEYKESATGSR</sequence>
<evidence type="ECO:0000256" key="1">
    <source>
        <dbReference type="SAM" id="SignalP"/>
    </source>
</evidence>
<dbReference type="SUPFAM" id="SSF54001">
    <property type="entry name" value="Cysteine proteinases"/>
    <property type="match status" value="1"/>
</dbReference>
<protein>
    <submittedName>
        <fullName evidence="4">DUF3857 domain-containing protein</fullName>
    </submittedName>
</protein>
<dbReference type="AlphaFoldDB" id="A0A3G2L3P4"/>
<evidence type="ECO:0000259" key="3">
    <source>
        <dbReference type="Pfam" id="PF12969"/>
    </source>
</evidence>
<keyword evidence="5" id="KW-1185">Reference proteome</keyword>
<dbReference type="InterPro" id="IPR024618">
    <property type="entry name" value="DUF3857"/>
</dbReference>
<dbReference type="InterPro" id="IPR038765">
    <property type="entry name" value="Papain-like_cys_pep_sf"/>
</dbReference>
<reference evidence="4 5" key="1">
    <citation type="submission" date="2018-08" db="EMBL/GenBank/DDBJ databases">
        <title>The reduced genetic potential of extracellular carbohydrate catabolism in Euzebyella marina RN62, a Flavobacteriia bacterium isolated from the hadal water.</title>
        <authorList>
            <person name="Xue C."/>
        </authorList>
    </citation>
    <scope>NUCLEOTIDE SEQUENCE [LARGE SCALE GENOMIC DNA]</scope>
    <source>
        <strain evidence="4 5">RN62</strain>
    </source>
</reference>
<dbReference type="KEGG" id="emar:D1013_05465"/>
<dbReference type="Gene3D" id="3.10.620.30">
    <property type="match status" value="1"/>
</dbReference>
<accession>A0A3G2L3P4</accession>
<dbReference type="Gene3D" id="2.60.40.3140">
    <property type="match status" value="1"/>
</dbReference>
<feature type="domain" description="DUF3857" evidence="3">
    <location>
        <begin position="69"/>
        <end position="203"/>
    </location>
</feature>
<evidence type="ECO:0000313" key="4">
    <source>
        <dbReference type="EMBL" id="AYN66858.1"/>
    </source>
</evidence>
<evidence type="ECO:0000313" key="5">
    <source>
        <dbReference type="Proteomes" id="UP000276309"/>
    </source>
</evidence>
<dbReference type="Gene3D" id="2.60.120.1130">
    <property type="match status" value="1"/>
</dbReference>
<feature type="signal peptide" evidence="1">
    <location>
        <begin position="1"/>
        <end position="21"/>
    </location>
</feature>
<feature type="chain" id="PRO_5018313671" evidence="1">
    <location>
        <begin position="22"/>
        <end position="661"/>
    </location>
</feature>
<dbReference type="InterPro" id="IPR002931">
    <property type="entry name" value="Transglutaminase-like"/>
</dbReference>
<evidence type="ECO:0000259" key="2">
    <source>
        <dbReference type="Pfam" id="PF01841"/>
    </source>
</evidence>
<dbReference type="Pfam" id="PF12969">
    <property type="entry name" value="DUF3857"/>
    <property type="match status" value="1"/>
</dbReference>
<gene>
    <name evidence="4" type="ORF">D1013_05465</name>
</gene>
<dbReference type="OrthoDB" id="98874at2"/>
<dbReference type="Proteomes" id="UP000276309">
    <property type="component" value="Chromosome"/>
</dbReference>
<dbReference type="Pfam" id="PF01841">
    <property type="entry name" value="Transglut_core"/>
    <property type="match status" value="1"/>
</dbReference>
<organism evidence="4 5">
    <name type="scientific">Euzebyella marina</name>
    <dbReference type="NCBI Taxonomy" id="1761453"/>
    <lineage>
        <taxon>Bacteria</taxon>
        <taxon>Pseudomonadati</taxon>
        <taxon>Bacteroidota</taxon>
        <taxon>Flavobacteriia</taxon>
        <taxon>Flavobacteriales</taxon>
        <taxon>Flavobacteriaceae</taxon>
        <taxon>Euzebyella</taxon>
    </lineage>
</organism>
<name>A0A3G2L3P4_9FLAO</name>
<keyword evidence="1" id="KW-0732">Signal</keyword>
<proteinExistence type="predicted"/>
<dbReference type="EMBL" id="CP032050">
    <property type="protein sequence ID" value="AYN66858.1"/>
    <property type="molecule type" value="Genomic_DNA"/>
</dbReference>
<feature type="domain" description="Transglutaminase-like" evidence="2">
    <location>
        <begin position="297"/>
        <end position="371"/>
    </location>
</feature>